<evidence type="ECO:0000259" key="3">
    <source>
        <dbReference type="Pfam" id="PF00291"/>
    </source>
</evidence>
<dbReference type="NCBIfam" id="NF006058">
    <property type="entry name" value="PRK08206.1"/>
    <property type="match status" value="1"/>
</dbReference>
<dbReference type="KEGG" id="cwo:Cwoe_3336"/>
<reference evidence="4 5" key="1">
    <citation type="journal article" date="2010" name="Stand. Genomic Sci.">
        <title>Complete genome sequence of Conexibacter woesei type strain (ID131577).</title>
        <authorList>
            <person name="Pukall R."/>
            <person name="Lapidus A."/>
            <person name="Glavina Del Rio T."/>
            <person name="Copeland A."/>
            <person name="Tice H."/>
            <person name="Cheng J.-F."/>
            <person name="Lucas S."/>
            <person name="Chen F."/>
            <person name="Nolan M."/>
            <person name="Bruce D."/>
            <person name="Goodwin L."/>
            <person name="Pitluck S."/>
            <person name="Mavromatis K."/>
            <person name="Ivanova N."/>
            <person name="Ovchinnikova G."/>
            <person name="Pati A."/>
            <person name="Chen A."/>
            <person name="Palaniappan K."/>
            <person name="Land M."/>
            <person name="Hauser L."/>
            <person name="Chang Y.-J."/>
            <person name="Jeffries C.D."/>
            <person name="Chain P."/>
            <person name="Meincke L."/>
            <person name="Sims D."/>
            <person name="Brettin T."/>
            <person name="Detter J.C."/>
            <person name="Rohde M."/>
            <person name="Goeker M."/>
            <person name="Bristow J."/>
            <person name="Eisen J.A."/>
            <person name="Markowitz V."/>
            <person name="Kyrpides N.C."/>
            <person name="Klenk H.-P."/>
            <person name="Hugenholtz P."/>
        </authorList>
    </citation>
    <scope>NUCLEOTIDE SEQUENCE [LARGE SCALE GENOMIC DNA]</scope>
    <source>
        <strain evidence="5">DSM 14684 / CIP 108061 / JCM 11494 / NBRC 100937 / ID131577</strain>
    </source>
</reference>
<dbReference type="GO" id="GO:1901605">
    <property type="term" value="P:alpha-amino acid metabolic process"/>
    <property type="evidence" value="ECO:0007669"/>
    <property type="project" value="UniProtKB-ARBA"/>
</dbReference>
<keyword evidence="4" id="KW-0456">Lyase</keyword>
<dbReference type="AlphaFoldDB" id="D3FF37"/>
<dbReference type="EMBL" id="CP001854">
    <property type="protein sequence ID" value="ADB51754.1"/>
    <property type="molecule type" value="Genomic_DNA"/>
</dbReference>
<evidence type="ECO:0000256" key="2">
    <source>
        <dbReference type="ARBA" id="ARBA00022898"/>
    </source>
</evidence>
<comment type="cofactor">
    <cofactor evidence="1">
        <name>pyridoxal 5'-phosphate</name>
        <dbReference type="ChEBI" id="CHEBI:597326"/>
    </cofactor>
</comment>
<proteinExistence type="predicted"/>
<dbReference type="Proteomes" id="UP000008229">
    <property type="component" value="Chromosome"/>
</dbReference>
<dbReference type="Pfam" id="PF00291">
    <property type="entry name" value="PALP"/>
    <property type="match status" value="1"/>
</dbReference>
<dbReference type="Gene3D" id="3.40.50.1100">
    <property type="match status" value="2"/>
</dbReference>
<dbReference type="InterPro" id="IPR010081">
    <property type="entry name" value="DiNH2opropionate_NH3_lyase"/>
</dbReference>
<dbReference type="SUPFAM" id="SSF53686">
    <property type="entry name" value="Tryptophan synthase beta subunit-like PLP-dependent enzymes"/>
    <property type="match status" value="1"/>
</dbReference>
<dbReference type="PANTHER" id="PTHR42937">
    <property type="match status" value="1"/>
</dbReference>
<name>D3FF37_CONWI</name>
<reference evidence="5" key="2">
    <citation type="submission" date="2010-01" db="EMBL/GenBank/DDBJ databases">
        <title>The complete genome of Conexibacter woesei DSM 14684.</title>
        <authorList>
            <consortium name="US DOE Joint Genome Institute (JGI-PGF)"/>
            <person name="Lucas S."/>
            <person name="Copeland A."/>
            <person name="Lapidus A."/>
            <person name="Glavina del Rio T."/>
            <person name="Dalin E."/>
            <person name="Tice H."/>
            <person name="Bruce D."/>
            <person name="Goodwin L."/>
            <person name="Pitluck S."/>
            <person name="Kyrpides N."/>
            <person name="Mavromatis K."/>
            <person name="Ivanova N."/>
            <person name="Mikhailova N."/>
            <person name="Chertkov O."/>
            <person name="Brettin T."/>
            <person name="Detter J.C."/>
            <person name="Han C."/>
            <person name="Larimer F."/>
            <person name="Land M."/>
            <person name="Hauser L."/>
            <person name="Markowitz V."/>
            <person name="Cheng J.-F."/>
            <person name="Hugenholtz P."/>
            <person name="Woyke T."/>
            <person name="Wu D."/>
            <person name="Pukall R."/>
            <person name="Steenblock K."/>
            <person name="Schneider S."/>
            <person name="Klenk H.-P."/>
            <person name="Eisen J.A."/>
        </authorList>
    </citation>
    <scope>NUCLEOTIDE SEQUENCE [LARGE SCALE GENOMIC DNA]</scope>
    <source>
        <strain evidence="5">DSM 14684 / CIP 108061 / JCM 11494 / NBRC 100937 / ID131577</strain>
    </source>
</reference>
<dbReference type="RefSeq" id="WP_012934805.1">
    <property type="nucleotide sequence ID" value="NC_013739.1"/>
</dbReference>
<dbReference type="InterPro" id="IPR036052">
    <property type="entry name" value="TrpB-like_PALP_sf"/>
</dbReference>
<dbReference type="GO" id="GO:0030170">
    <property type="term" value="F:pyridoxal phosphate binding"/>
    <property type="evidence" value="ECO:0007669"/>
    <property type="project" value="InterPro"/>
</dbReference>
<evidence type="ECO:0000313" key="5">
    <source>
        <dbReference type="Proteomes" id="UP000008229"/>
    </source>
</evidence>
<gene>
    <name evidence="4" type="ordered locus">Cwoe_3336</name>
</gene>
<dbReference type="GO" id="GO:0008838">
    <property type="term" value="F:diaminopropionate ammonia-lyase activity"/>
    <property type="evidence" value="ECO:0007669"/>
    <property type="project" value="InterPro"/>
</dbReference>
<evidence type="ECO:0000256" key="1">
    <source>
        <dbReference type="ARBA" id="ARBA00001933"/>
    </source>
</evidence>
<dbReference type="eggNOG" id="COG1171">
    <property type="taxonomic scope" value="Bacteria"/>
</dbReference>
<sequence length="380" mass="38261">MPTSFVNPHAVAAGVASDGGEAARVRAFHRSLDGYAPSPLVAAPALAAELGLGALHVKDESSRFGLPSFKVLGASWGLARALCDHLGRPVPRDWAELKAAAATAPTLTVTCATDGNHGRAVAALARRLGLRARILVPDAVSRARVRAIADEGAEVVVVPVGYDEAVRMAAADAGADTVVVSDTSWPGYEDVPRWVVGGYATIFAEVDEQLAVAGEPAPDVVVVQMGVGAFAAAAVAYAKAATRARPARVLGVEPDDAACVLHSLEAGEVATVAGPHRSCMDGLNCGTPSLIAWPLLRDGLDAVVAVGDDDAHAAMRDLACAGVVAGESGAAGLAGLRAVSGAVRAALGLGPASRVLAISTEGATDPDRYRAVVGASATAS</sequence>
<dbReference type="STRING" id="469383.Cwoe_3336"/>
<dbReference type="NCBIfam" id="TIGR01747">
    <property type="entry name" value="diampropi_NH3ly"/>
    <property type="match status" value="1"/>
</dbReference>
<organism evidence="4 5">
    <name type="scientific">Conexibacter woesei (strain DSM 14684 / CCUG 47730 / CIP 108061 / JCM 11494 / NBRC 100937 / ID131577)</name>
    <dbReference type="NCBI Taxonomy" id="469383"/>
    <lineage>
        <taxon>Bacteria</taxon>
        <taxon>Bacillati</taxon>
        <taxon>Actinomycetota</taxon>
        <taxon>Thermoleophilia</taxon>
        <taxon>Solirubrobacterales</taxon>
        <taxon>Conexibacteraceae</taxon>
        <taxon>Conexibacter</taxon>
    </lineage>
</organism>
<feature type="domain" description="Tryptophan synthase beta chain-like PALP" evidence="3">
    <location>
        <begin position="33"/>
        <end position="360"/>
    </location>
</feature>
<dbReference type="HOGENOM" id="CLU_021802_8_4_11"/>
<keyword evidence="5" id="KW-1185">Reference proteome</keyword>
<dbReference type="InterPro" id="IPR001926">
    <property type="entry name" value="TrpB-like_PALP"/>
</dbReference>
<accession>D3FF37</accession>
<evidence type="ECO:0000313" key="4">
    <source>
        <dbReference type="EMBL" id="ADB51754.1"/>
    </source>
</evidence>
<dbReference type="OrthoDB" id="34584at2"/>
<dbReference type="PANTHER" id="PTHR42937:SF1">
    <property type="entry name" value="DIAMINOPROPIONATE AMMONIA-LYASE"/>
    <property type="match status" value="1"/>
</dbReference>
<keyword evidence="2" id="KW-0663">Pyridoxal phosphate</keyword>
<protein>
    <submittedName>
        <fullName evidence="4">Diaminopropionate ammonia-lyase</fullName>
    </submittedName>
</protein>